<dbReference type="Pfam" id="PF13616">
    <property type="entry name" value="Rotamase_3"/>
    <property type="match status" value="1"/>
</dbReference>
<feature type="chain" id="PRO_5017415886" description="PpiC domain-containing protein" evidence="3">
    <location>
        <begin position="27"/>
        <end position="358"/>
    </location>
</feature>
<dbReference type="InterPro" id="IPR050280">
    <property type="entry name" value="OMP_Chaperone_SurA"/>
</dbReference>
<name>A0A3A4R3U3_9BACT</name>
<feature type="domain" description="PpiC" evidence="4">
    <location>
        <begin position="207"/>
        <end position="309"/>
    </location>
</feature>
<dbReference type="GO" id="GO:0003755">
    <property type="term" value="F:peptidyl-prolyl cis-trans isomerase activity"/>
    <property type="evidence" value="ECO:0007669"/>
    <property type="project" value="UniProtKB-KW"/>
</dbReference>
<dbReference type="Gene3D" id="1.10.4030.10">
    <property type="entry name" value="Porin chaperone SurA, peptide-binding domain"/>
    <property type="match status" value="1"/>
</dbReference>
<dbReference type="Proteomes" id="UP000266426">
    <property type="component" value="Unassembled WGS sequence"/>
</dbReference>
<dbReference type="EMBL" id="QZJZ01000045">
    <property type="protein sequence ID" value="RJP59639.1"/>
    <property type="molecule type" value="Genomic_DNA"/>
</dbReference>
<evidence type="ECO:0000256" key="1">
    <source>
        <dbReference type="ARBA" id="ARBA00022729"/>
    </source>
</evidence>
<dbReference type="AlphaFoldDB" id="A0A3A4R3U3"/>
<dbReference type="SUPFAM" id="SSF109998">
    <property type="entry name" value="Triger factor/SurA peptide-binding domain-like"/>
    <property type="match status" value="1"/>
</dbReference>
<evidence type="ECO:0000313" key="5">
    <source>
        <dbReference type="EMBL" id="RJP59639.1"/>
    </source>
</evidence>
<evidence type="ECO:0000256" key="3">
    <source>
        <dbReference type="SAM" id="SignalP"/>
    </source>
</evidence>
<feature type="signal peptide" evidence="3">
    <location>
        <begin position="1"/>
        <end position="26"/>
    </location>
</feature>
<keyword evidence="2" id="KW-0413">Isomerase</keyword>
<dbReference type="InterPro" id="IPR000297">
    <property type="entry name" value="PPIase_PpiC"/>
</dbReference>
<keyword evidence="2" id="KW-0697">Rotamase</keyword>
<dbReference type="InterPro" id="IPR046357">
    <property type="entry name" value="PPIase_dom_sf"/>
</dbReference>
<dbReference type="Pfam" id="PF13624">
    <property type="entry name" value="SurA_N_3"/>
    <property type="match status" value="1"/>
</dbReference>
<dbReference type="Gene3D" id="3.10.50.40">
    <property type="match status" value="1"/>
</dbReference>
<dbReference type="PROSITE" id="PS50198">
    <property type="entry name" value="PPIC_PPIASE_2"/>
    <property type="match status" value="1"/>
</dbReference>
<gene>
    <name evidence="5" type="ORF">C4541_05610</name>
</gene>
<comment type="caution">
    <text evidence="5">The sequence shown here is derived from an EMBL/GenBank/DDBJ whole genome shotgun (WGS) entry which is preliminary data.</text>
</comment>
<dbReference type="PANTHER" id="PTHR47637:SF1">
    <property type="entry name" value="CHAPERONE SURA"/>
    <property type="match status" value="1"/>
</dbReference>
<dbReference type="PANTHER" id="PTHR47637">
    <property type="entry name" value="CHAPERONE SURA"/>
    <property type="match status" value="1"/>
</dbReference>
<dbReference type="InterPro" id="IPR027304">
    <property type="entry name" value="Trigger_fact/SurA_dom_sf"/>
</dbReference>
<sequence>MKNVWKVRLWVLIGISAILCANSLPAQESGEEAGQALPDTITFSPAEAPAEAEQRDPNAVVATVNKVPILQVDLDRASQAMLNMLRQSPYFQGMQNIPMKYIRQQALETLVTSELMYQKGKELGITVSAEEVDEEILAIKGVMSEDEFQGRLNAQGNTIESLRGSITKTIMVRKAAIAIMPKEEAEISDEEVQEFYNQMQSKLERVDDMLKCSHILMAVYDNDTPEQIAEKKSKLESVKTELDNGADWDTMVTEYSQDPVTAEAKGNMGYFARESLAQMVGEENIPAKIGDISSVIESPSGFHILKVTDMKEKGGLLSLEESEEMLREYMVNKKAMEFLSSYVEELKKAAEIEIKGEE</sequence>
<dbReference type="SUPFAM" id="SSF54534">
    <property type="entry name" value="FKBP-like"/>
    <property type="match status" value="1"/>
</dbReference>
<accession>A0A3A4R3U3</accession>
<reference evidence="5 6" key="1">
    <citation type="journal article" date="2017" name="ISME J.">
        <title>Energy and carbon metabolisms in a deep terrestrial subsurface fluid microbial community.</title>
        <authorList>
            <person name="Momper L."/>
            <person name="Jungbluth S.P."/>
            <person name="Lee M.D."/>
            <person name="Amend J.P."/>
        </authorList>
    </citation>
    <scope>NUCLEOTIDE SEQUENCE [LARGE SCALE GENOMIC DNA]</scope>
    <source>
        <strain evidence="5">SURF_26</strain>
    </source>
</reference>
<protein>
    <recommendedName>
        <fullName evidence="4">PpiC domain-containing protein</fullName>
    </recommendedName>
</protein>
<organism evidence="5 6">
    <name type="scientific">Candidatus Auribacter fodinae</name>
    <dbReference type="NCBI Taxonomy" id="2093366"/>
    <lineage>
        <taxon>Bacteria</taxon>
        <taxon>Pseudomonadati</taxon>
        <taxon>Candidatus Auribacterota</taxon>
        <taxon>Candidatus Auribacteria</taxon>
        <taxon>Candidatus Auribacterales</taxon>
        <taxon>Candidatus Auribacteraceae</taxon>
        <taxon>Candidatus Auribacter</taxon>
    </lineage>
</organism>
<evidence type="ECO:0000259" key="4">
    <source>
        <dbReference type="PROSITE" id="PS50198"/>
    </source>
</evidence>
<evidence type="ECO:0000313" key="6">
    <source>
        <dbReference type="Proteomes" id="UP000266426"/>
    </source>
</evidence>
<evidence type="ECO:0000256" key="2">
    <source>
        <dbReference type="PROSITE-ProRule" id="PRU00278"/>
    </source>
</evidence>
<keyword evidence="1 3" id="KW-0732">Signal</keyword>
<proteinExistence type="predicted"/>